<dbReference type="InterPro" id="IPR032675">
    <property type="entry name" value="LRR_dom_sf"/>
</dbReference>
<evidence type="ECO:0000256" key="4">
    <source>
        <dbReference type="ARBA" id="ARBA00022729"/>
    </source>
</evidence>
<dbReference type="Pfam" id="PF00560">
    <property type="entry name" value="LRR_1"/>
    <property type="match status" value="3"/>
</dbReference>
<keyword evidence="2" id="KW-1003">Cell membrane</keyword>
<gene>
    <name evidence="13" type="ORF">TrLO_g41</name>
</gene>
<dbReference type="PRINTS" id="PR00019">
    <property type="entry name" value="LEURICHRPT"/>
</dbReference>
<keyword evidence="8" id="KW-0325">Glycoprotein</keyword>
<feature type="chain" id="PRO_5040797062" evidence="12">
    <location>
        <begin position="23"/>
        <end position="606"/>
    </location>
</feature>
<evidence type="ECO:0000256" key="5">
    <source>
        <dbReference type="ARBA" id="ARBA00022989"/>
    </source>
</evidence>
<evidence type="ECO:0000256" key="11">
    <source>
        <dbReference type="SAM" id="Phobius"/>
    </source>
</evidence>
<evidence type="ECO:0000256" key="2">
    <source>
        <dbReference type="ARBA" id="ARBA00022475"/>
    </source>
</evidence>
<name>A0A9W7C442_9STRA</name>
<evidence type="ECO:0000256" key="3">
    <source>
        <dbReference type="ARBA" id="ARBA00022692"/>
    </source>
</evidence>
<evidence type="ECO:0000313" key="14">
    <source>
        <dbReference type="Proteomes" id="UP001165122"/>
    </source>
</evidence>
<sequence>MATPLHLLAVLIFLATTNLAVASSFASPLCDFYVKLNGKPSHSTPRPGFDDCASTSEAAVPATCDFHQVTCNEAGEITSWDLSFADLEGTIDDGWFFEHRKLFASLSSLNLSGNEISGSFPHDLCLLTLLTNLDLSWNSLSGEIPKKDCWSQLTLLSTLNLSQNLFSGELDDELFLANAQLTHVSFAHNARDSLDVDGRGIKQPGFSGTLPSSWPASLTTLDFSENSFHHSLSPNLCNNENLVELILYQNFLSGVIDGCIVQLSKLRTLDLRQNQFEGNLPDFNSFYITEFLVGDNYLTGQLPSSLNNAPLLSILDVSVNYLSGDLPASFVSPHLSVLDVHDNNFTSAIPTSYANLNSLEILELSRNALIGELNHDLFNLPKIREIDVSYNSLTGTVPDTYSESLVVVDLTFNYFNGTLPESISASFREFYFGDNDITGDITDAICDLVIAGSLQEVSSCEDLACPAGYHGNDFGAPFQGGCVECLDSECQPFLAQSGCPEDCQKNWTEVFDNNEADTGASAPHDGAAGNSAAIEGGGGVSAGIMGAGIGIGLCAAIGVGAFVWRRKRMEARFQEVKKMVDDENQAGELSMQHRGDDFELDNEERW</sequence>
<keyword evidence="14" id="KW-1185">Reference proteome</keyword>
<dbReference type="SUPFAM" id="SSF52058">
    <property type="entry name" value="L domain-like"/>
    <property type="match status" value="1"/>
</dbReference>
<feature type="region of interest" description="Disordered" evidence="10">
    <location>
        <begin position="584"/>
        <end position="606"/>
    </location>
</feature>
<dbReference type="Pfam" id="PF13855">
    <property type="entry name" value="LRR_8"/>
    <property type="match status" value="1"/>
</dbReference>
<evidence type="ECO:0000256" key="7">
    <source>
        <dbReference type="ARBA" id="ARBA00023170"/>
    </source>
</evidence>
<evidence type="ECO:0000256" key="12">
    <source>
        <dbReference type="SAM" id="SignalP"/>
    </source>
</evidence>
<evidence type="ECO:0000313" key="13">
    <source>
        <dbReference type="EMBL" id="GMI02465.1"/>
    </source>
</evidence>
<keyword evidence="5 11" id="KW-1133">Transmembrane helix</keyword>
<evidence type="ECO:0000256" key="8">
    <source>
        <dbReference type="ARBA" id="ARBA00023180"/>
    </source>
</evidence>
<keyword evidence="3 11" id="KW-0812">Transmembrane</keyword>
<dbReference type="OrthoDB" id="676979at2759"/>
<keyword evidence="7" id="KW-0675">Receptor</keyword>
<organism evidence="13 14">
    <name type="scientific">Triparma laevis f. longispina</name>
    <dbReference type="NCBI Taxonomy" id="1714387"/>
    <lineage>
        <taxon>Eukaryota</taxon>
        <taxon>Sar</taxon>
        <taxon>Stramenopiles</taxon>
        <taxon>Ochrophyta</taxon>
        <taxon>Bolidophyceae</taxon>
        <taxon>Parmales</taxon>
        <taxon>Triparmaceae</taxon>
        <taxon>Triparma</taxon>
    </lineage>
</organism>
<feature type="transmembrane region" description="Helical" evidence="11">
    <location>
        <begin position="540"/>
        <end position="564"/>
    </location>
</feature>
<keyword evidence="6 11" id="KW-0472">Membrane</keyword>
<evidence type="ECO:0000256" key="1">
    <source>
        <dbReference type="ARBA" id="ARBA00004236"/>
    </source>
</evidence>
<dbReference type="Gene3D" id="3.80.10.10">
    <property type="entry name" value="Ribonuclease Inhibitor"/>
    <property type="match status" value="2"/>
</dbReference>
<accession>A0A9W7C442</accession>
<dbReference type="PANTHER" id="PTHR48052:SF8">
    <property type="entry name" value="LRR RECEPTOR-LIKE SERINE_THREONINE-PROTEIN KINASE FLS2"/>
    <property type="match status" value="1"/>
</dbReference>
<evidence type="ECO:0000256" key="10">
    <source>
        <dbReference type="SAM" id="MobiDB-lite"/>
    </source>
</evidence>
<dbReference type="AlphaFoldDB" id="A0A9W7C442"/>
<proteinExistence type="predicted"/>
<evidence type="ECO:0000256" key="9">
    <source>
        <dbReference type="ARBA" id="ARBA00037847"/>
    </source>
</evidence>
<keyword evidence="4 12" id="KW-0732">Signal</keyword>
<dbReference type="GO" id="GO:0005886">
    <property type="term" value="C:plasma membrane"/>
    <property type="evidence" value="ECO:0007669"/>
    <property type="project" value="UniProtKB-SubCell"/>
</dbReference>
<protein>
    <submittedName>
        <fullName evidence="13">Uncharacterized protein</fullName>
    </submittedName>
</protein>
<reference evidence="14" key="1">
    <citation type="journal article" date="2023" name="Commun. Biol.">
        <title>Genome analysis of Parmales, the sister group of diatoms, reveals the evolutionary specialization of diatoms from phago-mixotrophs to photoautotrophs.</title>
        <authorList>
            <person name="Ban H."/>
            <person name="Sato S."/>
            <person name="Yoshikawa S."/>
            <person name="Yamada K."/>
            <person name="Nakamura Y."/>
            <person name="Ichinomiya M."/>
            <person name="Sato N."/>
            <person name="Blanc-Mathieu R."/>
            <person name="Endo H."/>
            <person name="Kuwata A."/>
            <person name="Ogata H."/>
        </authorList>
    </citation>
    <scope>NUCLEOTIDE SEQUENCE [LARGE SCALE GENOMIC DNA]</scope>
    <source>
        <strain evidence="14">NIES 3700</strain>
    </source>
</reference>
<feature type="signal peptide" evidence="12">
    <location>
        <begin position="1"/>
        <end position="22"/>
    </location>
</feature>
<dbReference type="Proteomes" id="UP001165122">
    <property type="component" value="Unassembled WGS sequence"/>
</dbReference>
<comment type="caution">
    <text evidence="13">The sequence shown here is derived from an EMBL/GenBank/DDBJ whole genome shotgun (WGS) entry which is preliminary data.</text>
</comment>
<comment type="subcellular location">
    <subcellularLocation>
        <location evidence="1">Cell membrane</location>
    </subcellularLocation>
    <subcellularLocation>
        <location evidence="9">Endomembrane system</location>
        <topology evidence="9">Single-pass membrane protein</topology>
    </subcellularLocation>
</comment>
<evidence type="ECO:0000256" key="6">
    <source>
        <dbReference type="ARBA" id="ARBA00023136"/>
    </source>
</evidence>
<feature type="compositionally biased region" description="Basic and acidic residues" evidence="10">
    <location>
        <begin position="591"/>
        <end position="606"/>
    </location>
</feature>
<dbReference type="GO" id="GO:0012505">
    <property type="term" value="C:endomembrane system"/>
    <property type="evidence" value="ECO:0007669"/>
    <property type="project" value="UniProtKB-SubCell"/>
</dbReference>
<dbReference type="InterPro" id="IPR001611">
    <property type="entry name" value="Leu-rich_rpt"/>
</dbReference>
<dbReference type="EMBL" id="BRXW01000044">
    <property type="protein sequence ID" value="GMI02465.1"/>
    <property type="molecule type" value="Genomic_DNA"/>
</dbReference>
<dbReference type="PANTHER" id="PTHR48052">
    <property type="entry name" value="UNNAMED PRODUCT"/>
    <property type="match status" value="1"/>
</dbReference>